<dbReference type="RefSeq" id="WP_263738126.1">
    <property type="nucleotide sequence ID" value="NZ_JAOWKZ010000001.1"/>
</dbReference>
<sequence>MSVSEADIAFALELFDGLAPLTTRKMMGGLCLYRDGTIFAILHSDGSIWLKGAGSFAGRMTAEGWTRWTYSRDGKKTTAMPYWRLPDAALDDSGMACDLARSALAEL</sequence>
<accession>A0ABT2ZIG4</accession>
<reference evidence="2 3" key="1">
    <citation type="submission" date="2022-10" db="EMBL/GenBank/DDBJ databases">
        <title>Defluviimonas sp. nov., isolated from ocean surface sediments.</title>
        <authorList>
            <person name="He W."/>
            <person name="Wang L."/>
            <person name="Zhang D.-F."/>
        </authorList>
    </citation>
    <scope>NUCLEOTIDE SEQUENCE [LARGE SCALE GENOMIC DNA]</scope>
    <source>
        <strain evidence="2 3">WL0050</strain>
    </source>
</reference>
<dbReference type="EMBL" id="JAOWKZ010000001">
    <property type="protein sequence ID" value="MCV2870930.1"/>
    <property type="molecule type" value="Genomic_DNA"/>
</dbReference>
<comment type="caution">
    <text evidence="2">The sequence shown here is derived from an EMBL/GenBank/DDBJ whole genome shotgun (WGS) entry which is preliminary data.</text>
</comment>
<dbReference type="Pfam" id="PF04993">
    <property type="entry name" value="TfoX_N"/>
    <property type="match status" value="1"/>
</dbReference>
<dbReference type="Proteomes" id="UP001652564">
    <property type="component" value="Unassembled WGS sequence"/>
</dbReference>
<feature type="domain" description="TfoX N-terminal" evidence="1">
    <location>
        <begin position="13"/>
        <end position="106"/>
    </location>
</feature>
<keyword evidence="3" id="KW-1185">Reference proteome</keyword>
<name>A0ABT2ZIG4_9RHOB</name>
<dbReference type="SUPFAM" id="SSF159894">
    <property type="entry name" value="YgaC/TfoX-N like"/>
    <property type="match status" value="1"/>
</dbReference>
<dbReference type="InterPro" id="IPR007076">
    <property type="entry name" value="TfoX_N"/>
</dbReference>
<protein>
    <submittedName>
        <fullName evidence="2">TfoX/Sxy family protein</fullName>
    </submittedName>
</protein>
<gene>
    <name evidence="2" type="ORF">OEZ71_01340</name>
</gene>
<evidence type="ECO:0000313" key="2">
    <source>
        <dbReference type="EMBL" id="MCV2870930.1"/>
    </source>
</evidence>
<evidence type="ECO:0000313" key="3">
    <source>
        <dbReference type="Proteomes" id="UP001652564"/>
    </source>
</evidence>
<organism evidence="2 3">
    <name type="scientific">Albidovulum litorale</name>
    <dbReference type="NCBI Taxonomy" id="2984134"/>
    <lineage>
        <taxon>Bacteria</taxon>
        <taxon>Pseudomonadati</taxon>
        <taxon>Pseudomonadota</taxon>
        <taxon>Alphaproteobacteria</taxon>
        <taxon>Rhodobacterales</taxon>
        <taxon>Paracoccaceae</taxon>
        <taxon>Albidovulum</taxon>
    </lineage>
</organism>
<dbReference type="Gene3D" id="3.30.1460.30">
    <property type="entry name" value="YgaC/TfoX-N like chaperone"/>
    <property type="match status" value="1"/>
</dbReference>
<evidence type="ECO:0000259" key="1">
    <source>
        <dbReference type="Pfam" id="PF04993"/>
    </source>
</evidence>
<proteinExistence type="predicted"/>